<dbReference type="AlphaFoldDB" id="A0A1F6FMQ7"/>
<keyword evidence="1" id="KW-0472">Membrane</keyword>
<dbReference type="EMBL" id="MFMW01000021">
    <property type="protein sequence ID" value="OGG87130.1"/>
    <property type="molecule type" value="Genomic_DNA"/>
</dbReference>
<feature type="transmembrane region" description="Helical" evidence="1">
    <location>
        <begin position="12"/>
        <end position="34"/>
    </location>
</feature>
<dbReference type="STRING" id="1798561.A3B87_00335"/>
<evidence type="ECO:0000313" key="2">
    <source>
        <dbReference type="EMBL" id="OGG87130.1"/>
    </source>
</evidence>
<evidence type="ECO:0000256" key="1">
    <source>
        <dbReference type="SAM" id="Phobius"/>
    </source>
</evidence>
<gene>
    <name evidence="2" type="ORF">A3B87_00335</name>
</gene>
<dbReference type="Pfam" id="PF18895">
    <property type="entry name" value="T4SS_pilin"/>
    <property type="match status" value="1"/>
</dbReference>
<name>A0A1F6FMQ7_9BACT</name>
<feature type="transmembrane region" description="Helical" evidence="1">
    <location>
        <begin position="79"/>
        <end position="105"/>
    </location>
</feature>
<accession>A0A1F6FMQ7</accession>
<sequence>MSEKKFKISLFIIPLVFMVVIFGLVIIAGEGWAVQSETGLEILQRQCEDQSNIWLQIAIPIGGKMTQCISGFPAYVQAIYNLFIGVVGILAVIMIMAGGFQWLLAAGNAQRISGAKTTIISAIMGLVLALTSYTILNLVNPDLLALKINLPSPIPTASETNIFCLSEGKEKIYTEVGGQDFQTIVDFSITGEQTKCGKIYYIKDNGGATCEGQVCDDKSKHCFNKQCIEGDWFGQIKCDKEKCVDGIYVNLLCRNSAGEYKFTDIGGVNTDETAVDYKIRNINKNYTQLCGSGYEPKGIFLSVQIKDRDSLILVFNKIDDWRGLSAKEITAGFWEASGALGGCYGRKPSEYTNSDWNGILNELMPLTSLDKLPIIYNIIIPRKEAFNQKWPNCQGP</sequence>
<comment type="caution">
    <text evidence="2">The sequence shown here is derived from an EMBL/GenBank/DDBJ whole genome shotgun (WGS) entry which is preliminary data.</text>
</comment>
<dbReference type="InterPro" id="IPR043993">
    <property type="entry name" value="T4SS_pilin"/>
</dbReference>
<keyword evidence="1" id="KW-0812">Transmembrane</keyword>
<proteinExistence type="predicted"/>
<organism evidence="2 3">
    <name type="scientific">Candidatus Kuenenbacteria bacterium RIFCSPHIGHO2_02_FULL_39_13</name>
    <dbReference type="NCBI Taxonomy" id="1798561"/>
    <lineage>
        <taxon>Bacteria</taxon>
        <taxon>Candidatus Kueneniibacteriota</taxon>
    </lineage>
</organism>
<reference evidence="2 3" key="1">
    <citation type="journal article" date="2016" name="Nat. Commun.">
        <title>Thousands of microbial genomes shed light on interconnected biogeochemical processes in an aquifer system.</title>
        <authorList>
            <person name="Anantharaman K."/>
            <person name="Brown C.T."/>
            <person name="Hug L.A."/>
            <person name="Sharon I."/>
            <person name="Castelle C.J."/>
            <person name="Probst A.J."/>
            <person name="Thomas B.C."/>
            <person name="Singh A."/>
            <person name="Wilkins M.J."/>
            <person name="Karaoz U."/>
            <person name="Brodie E.L."/>
            <person name="Williams K.H."/>
            <person name="Hubbard S.S."/>
            <person name="Banfield J.F."/>
        </authorList>
    </citation>
    <scope>NUCLEOTIDE SEQUENCE [LARGE SCALE GENOMIC DNA]</scope>
</reference>
<keyword evidence="1" id="KW-1133">Transmembrane helix</keyword>
<evidence type="ECO:0000313" key="3">
    <source>
        <dbReference type="Proteomes" id="UP000179136"/>
    </source>
</evidence>
<feature type="transmembrane region" description="Helical" evidence="1">
    <location>
        <begin position="117"/>
        <end position="136"/>
    </location>
</feature>
<protein>
    <submittedName>
        <fullName evidence="2">Uncharacterized protein</fullName>
    </submittedName>
</protein>
<dbReference type="Proteomes" id="UP000179136">
    <property type="component" value="Unassembled WGS sequence"/>
</dbReference>